<comment type="subcellular location">
    <subcellularLocation>
        <location evidence="1">Preautophagosomal structure</location>
    </subcellularLocation>
</comment>
<gene>
    <name evidence="6" type="ORF">NQ317_012765</name>
</gene>
<evidence type="ECO:0000256" key="1">
    <source>
        <dbReference type="ARBA" id="ARBA00004329"/>
    </source>
</evidence>
<evidence type="ECO:0000256" key="2">
    <source>
        <dbReference type="ARBA" id="ARBA00007341"/>
    </source>
</evidence>
<dbReference type="Proteomes" id="UP001162164">
    <property type="component" value="Unassembled WGS sequence"/>
</dbReference>
<evidence type="ECO:0000256" key="3">
    <source>
        <dbReference type="ARBA" id="ARBA00023006"/>
    </source>
</evidence>
<sequence>MKLSTQEKKELDKFTKFLALKSTQVIVQSRLGEKVTTACKPHTTGTDWFNLNITDLPDVLAEAKKVLNGEVLSSRLPLCVEISLRTVDGDHMVLESWCLSLLPEQCDATARIVNTVYNRMGILLKSLVSVTRVTPAYKLSRRQGPDSYVMCYRIYMDEPQLHCLGEGFKQVRIGQICTPIGTLQLSVSYRTKMTISPTQVGRDNSILVKSDHFNTNLSPRNKRYDIK</sequence>
<dbReference type="PANTHER" id="PTHR13430">
    <property type="match status" value="1"/>
</dbReference>
<evidence type="ECO:0000259" key="5">
    <source>
        <dbReference type="Pfam" id="PF10033"/>
    </source>
</evidence>
<dbReference type="PANTHER" id="PTHR13430:SF4">
    <property type="entry name" value="AUTOPHAGY-RELATED PROTEIN 13"/>
    <property type="match status" value="1"/>
</dbReference>
<proteinExistence type="inferred from homology"/>
<dbReference type="InterPro" id="IPR036570">
    <property type="entry name" value="HORMA_dom_sf"/>
</dbReference>
<comment type="caution">
    <text evidence="6">The sequence shown here is derived from an EMBL/GenBank/DDBJ whole genome shotgun (WGS) entry which is preliminary data.</text>
</comment>
<dbReference type="Pfam" id="PF10033">
    <property type="entry name" value="ATG13"/>
    <property type="match status" value="1"/>
</dbReference>
<dbReference type="InterPro" id="IPR018731">
    <property type="entry name" value="Atg13_N"/>
</dbReference>
<evidence type="ECO:0000313" key="7">
    <source>
        <dbReference type="Proteomes" id="UP001162164"/>
    </source>
</evidence>
<dbReference type="Gene3D" id="3.30.900.10">
    <property type="entry name" value="HORMA domain"/>
    <property type="match status" value="1"/>
</dbReference>
<keyword evidence="7" id="KW-1185">Reference proteome</keyword>
<feature type="domain" description="Autophagy-related protein 13 N-terminal" evidence="5">
    <location>
        <begin position="91"/>
        <end position="193"/>
    </location>
</feature>
<evidence type="ECO:0000256" key="4">
    <source>
        <dbReference type="RuleBase" id="RU361214"/>
    </source>
</evidence>
<evidence type="ECO:0000313" key="6">
    <source>
        <dbReference type="EMBL" id="KAJ8985115.1"/>
    </source>
</evidence>
<comment type="similarity">
    <text evidence="2 4">Belongs to the ATG13 family. Metazoan subfamily.</text>
</comment>
<keyword evidence="3 4" id="KW-0072">Autophagy</keyword>
<dbReference type="InterPro" id="IPR040182">
    <property type="entry name" value="ATG13"/>
</dbReference>
<organism evidence="6 7">
    <name type="scientific">Molorchus minor</name>
    <dbReference type="NCBI Taxonomy" id="1323400"/>
    <lineage>
        <taxon>Eukaryota</taxon>
        <taxon>Metazoa</taxon>
        <taxon>Ecdysozoa</taxon>
        <taxon>Arthropoda</taxon>
        <taxon>Hexapoda</taxon>
        <taxon>Insecta</taxon>
        <taxon>Pterygota</taxon>
        <taxon>Neoptera</taxon>
        <taxon>Endopterygota</taxon>
        <taxon>Coleoptera</taxon>
        <taxon>Polyphaga</taxon>
        <taxon>Cucujiformia</taxon>
        <taxon>Chrysomeloidea</taxon>
        <taxon>Cerambycidae</taxon>
        <taxon>Lamiinae</taxon>
        <taxon>Monochamini</taxon>
        <taxon>Molorchus</taxon>
    </lineage>
</organism>
<dbReference type="EMBL" id="JAPWTJ010000019">
    <property type="protein sequence ID" value="KAJ8985115.1"/>
    <property type="molecule type" value="Genomic_DNA"/>
</dbReference>
<accession>A0ABQ9K6G9</accession>
<reference evidence="6" key="1">
    <citation type="journal article" date="2023" name="Insect Mol. Biol.">
        <title>Genome sequencing provides insights into the evolution of gene families encoding plant cell wall-degrading enzymes in longhorned beetles.</title>
        <authorList>
            <person name="Shin N.R."/>
            <person name="Okamura Y."/>
            <person name="Kirsch R."/>
            <person name="Pauchet Y."/>
        </authorList>
    </citation>
    <scope>NUCLEOTIDE SEQUENCE</scope>
    <source>
        <strain evidence="6">MMC_N1</strain>
    </source>
</reference>
<protein>
    <recommendedName>
        <fullName evidence="4">Autophagy-related protein 13</fullName>
    </recommendedName>
</protein>
<name>A0ABQ9K6G9_9CUCU</name>